<dbReference type="PANTHER" id="PTHR36694">
    <property type="entry name" value="PASIFLORA 1, ISOFORM A-RELATED"/>
    <property type="match status" value="1"/>
</dbReference>
<evidence type="ECO:0000313" key="2">
    <source>
        <dbReference type="Proteomes" id="UP000694845"/>
    </source>
</evidence>
<dbReference type="RefSeq" id="XP_022111907.1">
    <property type="nucleotide sequence ID" value="XM_022256215.1"/>
</dbReference>
<feature type="transmembrane region" description="Helical" evidence="1">
    <location>
        <begin position="83"/>
        <end position="107"/>
    </location>
</feature>
<dbReference type="KEGG" id="aplc:110991077"/>
<accession>A0A8B8A3F6</accession>
<evidence type="ECO:0000313" key="3">
    <source>
        <dbReference type="RefSeq" id="XP_022111907.1"/>
    </source>
</evidence>
<feature type="transmembrane region" description="Helical" evidence="1">
    <location>
        <begin position="58"/>
        <end position="76"/>
    </location>
</feature>
<protein>
    <submittedName>
        <fullName evidence="3">Uncharacterized protein LOC110991077</fullName>
    </submittedName>
</protein>
<proteinExistence type="predicted"/>
<keyword evidence="2" id="KW-1185">Reference proteome</keyword>
<name>A0A8B8A3F6_ACAPL</name>
<gene>
    <name evidence="3" type="primary">LOC110991077</name>
</gene>
<dbReference type="PANTHER" id="PTHR36694:SF11">
    <property type="entry name" value="LP21121P-RELATED"/>
    <property type="match status" value="1"/>
</dbReference>
<feature type="transmembrane region" description="Helical" evidence="1">
    <location>
        <begin position="21"/>
        <end position="46"/>
    </location>
</feature>
<dbReference type="Proteomes" id="UP000694845">
    <property type="component" value="Unplaced"/>
</dbReference>
<feature type="transmembrane region" description="Helical" evidence="1">
    <location>
        <begin position="113"/>
        <end position="137"/>
    </location>
</feature>
<sequence length="236" mass="25267">MAVMKRCCCFNDTRSGTLASAICSLLYAIIFAGLAGASFAFSSLFLDGIVLVMYYVDFAIYGLVIVCAIIAIVGVSKDIAGMLLPYIIALTLMMVLELVSYIVWIAILGFAAILLIIPFVIWILLLALNIVCLLCAISQFQELKAGRGRIEDVQATHTTTIVMTGGPVVTNQPPPGTFVVTTTNPQVQAAPPAYGQPMGQPVGQPMIQPGYTQPTIQPGYTQPITLNQPDDVGKTY</sequence>
<reference evidence="3" key="1">
    <citation type="submission" date="2025-08" db="UniProtKB">
        <authorList>
            <consortium name="RefSeq"/>
        </authorList>
    </citation>
    <scope>IDENTIFICATION</scope>
</reference>
<keyword evidence="1" id="KW-0472">Membrane</keyword>
<dbReference type="AlphaFoldDB" id="A0A8B8A3F6"/>
<keyword evidence="1" id="KW-0812">Transmembrane</keyword>
<evidence type="ECO:0000256" key="1">
    <source>
        <dbReference type="SAM" id="Phobius"/>
    </source>
</evidence>
<organism evidence="2 3">
    <name type="scientific">Acanthaster planci</name>
    <name type="common">Crown-of-thorns starfish</name>
    <dbReference type="NCBI Taxonomy" id="133434"/>
    <lineage>
        <taxon>Eukaryota</taxon>
        <taxon>Metazoa</taxon>
        <taxon>Echinodermata</taxon>
        <taxon>Eleutherozoa</taxon>
        <taxon>Asterozoa</taxon>
        <taxon>Asteroidea</taxon>
        <taxon>Valvatacea</taxon>
        <taxon>Valvatida</taxon>
        <taxon>Acanthasteridae</taxon>
        <taxon>Acanthaster</taxon>
    </lineage>
</organism>
<dbReference type="OrthoDB" id="10067585at2759"/>
<dbReference type="GeneID" id="110991077"/>
<dbReference type="OMA" id="RCCCFND"/>
<keyword evidence="1" id="KW-1133">Transmembrane helix</keyword>